<dbReference type="GO" id="GO:0008173">
    <property type="term" value="F:RNA methyltransferase activity"/>
    <property type="evidence" value="ECO:0007669"/>
    <property type="project" value="InterPro"/>
</dbReference>
<dbReference type="InterPro" id="IPR033671">
    <property type="entry name" value="TrmH"/>
</dbReference>
<gene>
    <name evidence="8" type="ORF">COV07_02565</name>
</gene>
<name>A0A2H0RLR4_9BACT</name>
<keyword evidence="3 8" id="KW-0808">Transferase</keyword>
<dbReference type="InterPro" id="IPR029028">
    <property type="entry name" value="Alpha/beta_knot_MTases"/>
</dbReference>
<dbReference type="SUPFAM" id="SSF75217">
    <property type="entry name" value="alpha/beta knot"/>
    <property type="match status" value="1"/>
</dbReference>
<keyword evidence="5" id="KW-0819">tRNA processing</keyword>
<evidence type="ECO:0000256" key="6">
    <source>
        <dbReference type="ARBA" id="ARBA00022884"/>
    </source>
</evidence>
<dbReference type="InterPro" id="IPR001537">
    <property type="entry name" value="SpoU_MeTrfase"/>
</dbReference>
<organism evidence="8 9">
    <name type="scientific">Candidatus Vogelbacteria bacterium CG10_big_fil_rev_8_21_14_0_10_45_14</name>
    <dbReference type="NCBI Taxonomy" id="1975042"/>
    <lineage>
        <taxon>Bacteria</taxon>
        <taxon>Candidatus Vogeliibacteriota</taxon>
    </lineage>
</organism>
<reference evidence="8 9" key="1">
    <citation type="submission" date="2017-09" db="EMBL/GenBank/DDBJ databases">
        <title>Depth-based differentiation of microbial function through sediment-hosted aquifers and enrichment of novel symbionts in the deep terrestrial subsurface.</title>
        <authorList>
            <person name="Probst A.J."/>
            <person name="Ladd B."/>
            <person name="Jarett J.K."/>
            <person name="Geller-Mcgrath D.E."/>
            <person name="Sieber C.M."/>
            <person name="Emerson J.B."/>
            <person name="Anantharaman K."/>
            <person name="Thomas B.C."/>
            <person name="Malmstrom R."/>
            <person name="Stieglmeier M."/>
            <person name="Klingl A."/>
            <person name="Woyke T."/>
            <person name="Ryan C.M."/>
            <person name="Banfield J.F."/>
        </authorList>
    </citation>
    <scope>NUCLEOTIDE SEQUENCE [LARGE SCALE GENOMIC DNA]</scope>
    <source>
        <strain evidence="8">CG10_big_fil_rev_8_21_14_0_10_45_14</strain>
    </source>
</reference>
<evidence type="ECO:0000256" key="2">
    <source>
        <dbReference type="ARBA" id="ARBA00022603"/>
    </source>
</evidence>
<accession>A0A2H0RLR4</accession>
<dbReference type="Gene3D" id="3.40.1280.10">
    <property type="match status" value="1"/>
</dbReference>
<dbReference type="Pfam" id="PF00588">
    <property type="entry name" value="SpoU_methylase"/>
    <property type="match status" value="1"/>
</dbReference>
<protein>
    <submittedName>
        <fullName evidence="8">RNA methyltransferase</fullName>
    </submittedName>
</protein>
<keyword evidence="4" id="KW-0949">S-adenosyl-L-methionine</keyword>
<evidence type="ECO:0000313" key="9">
    <source>
        <dbReference type="Proteomes" id="UP000230833"/>
    </source>
</evidence>
<keyword evidence="2 8" id="KW-0489">Methyltransferase</keyword>
<evidence type="ECO:0000313" key="8">
    <source>
        <dbReference type="EMBL" id="PIR46725.1"/>
    </source>
</evidence>
<sequence>MTEERKNKIGAMEKQRQSGFLVVLENVHDPHNAEAVLRSCDAFGVGEVWFVNEAVPNFNPKKVGKKTSGSANKWLTFKNWSRIDDAMEELENLGYTTIATLLSTNSESVYQAKFPEEKIALIFGNEHSGLSERAISGSRRKITIPMRGMVQSLNISVSASIFIYEISRQRLLEKHL</sequence>
<comment type="caution">
    <text evidence="8">The sequence shown here is derived from an EMBL/GenBank/DDBJ whole genome shotgun (WGS) entry which is preliminary data.</text>
</comment>
<dbReference type="GO" id="GO:0002938">
    <property type="term" value="P:tRNA guanine ribose methylation"/>
    <property type="evidence" value="ECO:0007669"/>
    <property type="project" value="TreeGrafter"/>
</dbReference>
<evidence type="ECO:0000256" key="5">
    <source>
        <dbReference type="ARBA" id="ARBA00022694"/>
    </source>
</evidence>
<keyword evidence="6" id="KW-0694">RNA-binding</keyword>
<dbReference type="InterPro" id="IPR029026">
    <property type="entry name" value="tRNA_m1G_MTases_N"/>
</dbReference>
<dbReference type="EMBL" id="PCYL01000029">
    <property type="protein sequence ID" value="PIR46725.1"/>
    <property type="molecule type" value="Genomic_DNA"/>
</dbReference>
<dbReference type="PANTHER" id="PTHR43453">
    <property type="entry name" value="RRNA METHYLASE-LIKE"/>
    <property type="match status" value="1"/>
</dbReference>
<dbReference type="AlphaFoldDB" id="A0A2H0RLR4"/>
<evidence type="ECO:0000256" key="3">
    <source>
        <dbReference type="ARBA" id="ARBA00022679"/>
    </source>
</evidence>
<dbReference type="GO" id="GO:0000049">
    <property type="term" value="F:tRNA binding"/>
    <property type="evidence" value="ECO:0007669"/>
    <property type="project" value="UniProtKB-KW"/>
</dbReference>
<dbReference type="CDD" id="cd18092">
    <property type="entry name" value="SpoU-like_TrmH"/>
    <property type="match status" value="1"/>
</dbReference>
<evidence type="ECO:0000256" key="4">
    <source>
        <dbReference type="ARBA" id="ARBA00022691"/>
    </source>
</evidence>
<proteinExistence type="predicted"/>
<feature type="domain" description="tRNA/rRNA methyltransferase SpoU type" evidence="7">
    <location>
        <begin position="20"/>
        <end position="164"/>
    </location>
</feature>
<dbReference type="Proteomes" id="UP000230833">
    <property type="component" value="Unassembled WGS sequence"/>
</dbReference>
<evidence type="ECO:0000256" key="1">
    <source>
        <dbReference type="ARBA" id="ARBA00022555"/>
    </source>
</evidence>
<keyword evidence="1" id="KW-0820">tRNA-binding</keyword>
<dbReference type="PANTHER" id="PTHR43453:SF1">
    <property type="entry name" value="TRNA_RRNA METHYLTRANSFERASE SPOU TYPE DOMAIN-CONTAINING PROTEIN"/>
    <property type="match status" value="1"/>
</dbReference>
<evidence type="ECO:0000259" key="7">
    <source>
        <dbReference type="Pfam" id="PF00588"/>
    </source>
</evidence>